<evidence type="ECO:0000313" key="6">
    <source>
        <dbReference type="EMBL" id="HGT39704.1"/>
    </source>
</evidence>
<proteinExistence type="inferred from homology"/>
<feature type="active site" description="Charge relay system" evidence="4">
    <location>
        <position position="243"/>
    </location>
</feature>
<evidence type="ECO:0000256" key="1">
    <source>
        <dbReference type="ARBA" id="ARBA00010884"/>
    </source>
</evidence>
<comment type="caution">
    <text evidence="6">The sequence shown here is derived from an EMBL/GenBank/DDBJ whole genome shotgun (WGS) entry which is preliminary data.</text>
</comment>
<accession>A0A7C4QPN8</accession>
<comment type="similarity">
    <text evidence="1">Belongs to the AB hydrolase superfamily. AB hydrolase 4 family.</text>
</comment>
<dbReference type="GO" id="GO:0047372">
    <property type="term" value="F:monoacylglycerol lipase activity"/>
    <property type="evidence" value="ECO:0007669"/>
    <property type="project" value="TreeGrafter"/>
</dbReference>
<dbReference type="Gene3D" id="3.40.50.1820">
    <property type="entry name" value="alpha/beta hydrolase"/>
    <property type="match status" value="1"/>
</dbReference>
<dbReference type="PROSITE" id="PS01133">
    <property type="entry name" value="UPF0017"/>
    <property type="match status" value="1"/>
</dbReference>
<protein>
    <submittedName>
        <fullName evidence="6">Alpha/beta fold hydrolase</fullName>
    </submittedName>
</protein>
<dbReference type="InterPro" id="IPR029058">
    <property type="entry name" value="AB_hydrolase_fold"/>
</dbReference>
<dbReference type="InterPro" id="IPR012020">
    <property type="entry name" value="ABHD4"/>
</dbReference>
<keyword evidence="3 6" id="KW-0378">Hydrolase</keyword>
<feature type="active site" description="Charge relay system" evidence="4">
    <location>
        <position position="116"/>
    </location>
</feature>
<dbReference type="Pfam" id="PF00561">
    <property type="entry name" value="Abhydrolase_1"/>
    <property type="match status" value="1"/>
</dbReference>
<feature type="active site" description="Charge relay system" evidence="4">
    <location>
        <position position="272"/>
    </location>
</feature>
<evidence type="ECO:0000256" key="4">
    <source>
        <dbReference type="PIRSR" id="PIRSR005211-1"/>
    </source>
</evidence>
<evidence type="ECO:0000256" key="2">
    <source>
        <dbReference type="ARBA" id="ARBA00022487"/>
    </source>
</evidence>
<dbReference type="SUPFAM" id="SSF53474">
    <property type="entry name" value="alpha/beta-Hydrolases"/>
    <property type="match status" value="1"/>
</dbReference>
<dbReference type="PANTHER" id="PTHR10794:SF94">
    <property type="entry name" value="ESTERASE YHET-RELATED"/>
    <property type="match status" value="1"/>
</dbReference>
<dbReference type="AlphaFoldDB" id="A0A7C4QPN8"/>
<sequence length="305" mass="33348">MSLPDGDVVIVHDDCPPAWQPGQRAVLLMHGLAGCHRSPLLVRLAARFSGRGVRVFRLDMRCCGAGLGLARFPYHGGRSEDVAEVVQAILRWCATSPSSLPAAEAPPPRLALVGISLSGNILLKYLGEAPERVPAAVMQAVAINPPIDLAECVDNLSGFINRWYDRHFVRVLERHLRDHCRQRPDAPLPNGPRKLRRLNDFDNWYTAPVSGFGDAATYYARASAAPLIPHIQTPTLILSSLDDPLVPAALFLNRSATWPETVRLTMVPGGGHVGYLARPGLDPDMYWLEWRLLDLILGGSGRLAA</sequence>
<dbReference type="GO" id="GO:0034338">
    <property type="term" value="F:short-chain carboxylesterase activity"/>
    <property type="evidence" value="ECO:0007669"/>
    <property type="project" value="TreeGrafter"/>
</dbReference>
<dbReference type="InterPro" id="IPR000073">
    <property type="entry name" value="AB_hydrolase_1"/>
</dbReference>
<dbReference type="PIRSF" id="PIRSF005211">
    <property type="entry name" value="Ab_hydro_YheT"/>
    <property type="match status" value="1"/>
</dbReference>
<dbReference type="InterPro" id="IPR050960">
    <property type="entry name" value="AB_hydrolase_4_sf"/>
</dbReference>
<evidence type="ECO:0000256" key="3">
    <source>
        <dbReference type="ARBA" id="ARBA00022801"/>
    </source>
</evidence>
<dbReference type="EMBL" id="DSVQ01000015">
    <property type="protein sequence ID" value="HGT39704.1"/>
    <property type="molecule type" value="Genomic_DNA"/>
</dbReference>
<gene>
    <name evidence="6" type="ORF">ENS64_10650</name>
</gene>
<feature type="domain" description="AB hydrolase-1" evidence="5">
    <location>
        <begin position="25"/>
        <end position="276"/>
    </location>
</feature>
<dbReference type="InterPro" id="IPR000952">
    <property type="entry name" value="AB_hydrolase_4_CS"/>
</dbReference>
<evidence type="ECO:0000259" key="5">
    <source>
        <dbReference type="Pfam" id="PF00561"/>
    </source>
</evidence>
<keyword evidence="2" id="KW-0719">Serine esterase</keyword>
<name>A0A7C4QPN8_9PLAN</name>
<reference evidence="6" key="1">
    <citation type="journal article" date="2020" name="mSystems">
        <title>Genome- and Community-Level Interaction Insights into Carbon Utilization and Element Cycling Functions of Hydrothermarchaeota in Hydrothermal Sediment.</title>
        <authorList>
            <person name="Zhou Z."/>
            <person name="Liu Y."/>
            <person name="Xu W."/>
            <person name="Pan J."/>
            <person name="Luo Z.H."/>
            <person name="Li M."/>
        </authorList>
    </citation>
    <scope>NUCLEOTIDE SEQUENCE [LARGE SCALE GENOMIC DNA]</scope>
    <source>
        <strain evidence="6">SpSt-508</strain>
    </source>
</reference>
<dbReference type="PANTHER" id="PTHR10794">
    <property type="entry name" value="ABHYDROLASE DOMAIN-CONTAINING PROTEIN"/>
    <property type="match status" value="1"/>
</dbReference>
<organism evidence="6">
    <name type="scientific">Schlesneria paludicola</name>
    <dbReference type="NCBI Taxonomy" id="360056"/>
    <lineage>
        <taxon>Bacteria</taxon>
        <taxon>Pseudomonadati</taxon>
        <taxon>Planctomycetota</taxon>
        <taxon>Planctomycetia</taxon>
        <taxon>Planctomycetales</taxon>
        <taxon>Planctomycetaceae</taxon>
        <taxon>Schlesneria</taxon>
    </lineage>
</organism>